<dbReference type="PANTHER" id="PTHR15683">
    <property type="entry name" value="SCAFFOLD ATTACHMENT FACTOR B-RELATED"/>
    <property type="match status" value="1"/>
</dbReference>
<dbReference type="EMBL" id="JAQZAO010000007">
    <property type="protein sequence ID" value="MDD7967227.1"/>
    <property type="molecule type" value="Genomic_DNA"/>
</dbReference>
<keyword evidence="1" id="KW-0175">Coiled coil</keyword>
<feature type="coiled-coil region" evidence="1">
    <location>
        <begin position="69"/>
        <end position="153"/>
    </location>
</feature>
<reference evidence="4 5" key="1">
    <citation type="submission" date="2023-02" db="EMBL/GenBank/DDBJ databases">
        <title>Genome sequencing required for Actinomycetospora new species description.</title>
        <authorList>
            <person name="Saimee Y."/>
            <person name="Duangmal K."/>
        </authorList>
    </citation>
    <scope>NUCLEOTIDE SEQUENCE [LARGE SCALE GENOMIC DNA]</scope>
    <source>
        <strain evidence="4 5">DW7H6</strain>
    </source>
</reference>
<dbReference type="PANTHER" id="PTHR15683:SF8">
    <property type="entry name" value="SCAFFOLD ATTACHMENT FACTOR B, ISOFORM B"/>
    <property type="match status" value="1"/>
</dbReference>
<evidence type="ECO:0000256" key="1">
    <source>
        <dbReference type="SAM" id="Coils"/>
    </source>
</evidence>
<dbReference type="Proteomes" id="UP001300763">
    <property type="component" value="Unassembled WGS sequence"/>
</dbReference>
<keyword evidence="2" id="KW-1133">Transmembrane helix</keyword>
<feature type="chain" id="PRO_5047295134" evidence="3">
    <location>
        <begin position="21"/>
        <end position="268"/>
    </location>
</feature>
<dbReference type="RefSeq" id="WP_274201753.1">
    <property type="nucleotide sequence ID" value="NZ_JAQZAO010000007.1"/>
</dbReference>
<gene>
    <name evidence="4" type="ORF">PGB27_17970</name>
</gene>
<sequence length="268" mass="27911">MIVGALVTGALALGAGTASAAPETCTAGDTQFVLSGTLQSVGGICFLGDVVAALEDLKTADFQTLAEYEAAEQQRLEQERLEQERLEQERLEQERLEQERLEQEQREQQQEQVRLEEEQRVAQQRAAEQQAQRDAAAREAAAAAQRAAQAQAAAPANLLAPGAGGGAGLLAGVPTLNFGAPNVGLLSPVGSPLRPLTGLTPASPVTTTSDVQAMALDSVPAGLGTPAVVGTLILSALAAFALRHRVLHRARRAAEADTVETPVRASVS</sequence>
<keyword evidence="2" id="KW-0472">Membrane</keyword>
<evidence type="ECO:0000256" key="2">
    <source>
        <dbReference type="SAM" id="Phobius"/>
    </source>
</evidence>
<feature type="signal peptide" evidence="3">
    <location>
        <begin position="1"/>
        <end position="20"/>
    </location>
</feature>
<feature type="transmembrane region" description="Helical" evidence="2">
    <location>
        <begin position="223"/>
        <end position="242"/>
    </location>
</feature>
<evidence type="ECO:0000256" key="3">
    <source>
        <dbReference type="SAM" id="SignalP"/>
    </source>
</evidence>
<accession>A0ABT5SWJ2</accession>
<comment type="caution">
    <text evidence="4">The sequence shown here is derived from an EMBL/GenBank/DDBJ whole genome shotgun (WGS) entry which is preliminary data.</text>
</comment>
<evidence type="ECO:0000313" key="4">
    <source>
        <dbReference type="EMBL" id="MDD7967227.1"/>
    </source>
</evidence>
<dbReference type="InterPro" id="IPR051738">
    <property type="entry name" value="SAF_Modulators"/>
</dbReference>
<name>A0ABT5SWJ2_9PSEU</name>
<proteinExistence type="predicted"/>
<keyword evidence="3" id="KW-0732">Signal</keyword>
<keyword evidence="2" id="KW-0812">Transmembrane</keyword>
<evidence type="ECO:0000313" key="5">
    <source>
        <dbReference type="Proteomes" id="UP001300763"/>
    </source>
</evidence>
<protein>
    <submittedName>
        <fullName evidence="4">Uncharacterized protein</fullName>
    </submittedName>
</protein>
<organism evidence="4 5">
    <name type="scientific">Actinomycetospora lemnae</name>
    <dbReference type="NCBI Taxonomy" id="3019891"/>
    <lineage>
        <taxon>Bacteria</taxon>
        <taxon>Bacillati</taxon>
        <taxon>Actinomycetota</taxon>
        <taxon>Actinomycetes</taxon>
        <taxon>Pseudonocardiales</taxon>
        <taxon>Pseudonocardiaceae</taxon>
        <taxon>Actinomycetospora</taxon>
    </lineage>
</organism>
<keyword evidence="5" id="KW-1185">Reference proteome</keyword>